<dbReference type="EC" id="2.7.1.48" evidence="6"/>
<dbReference type="PRINTS" id="PR00988">
    <property type="entry name" value="URIDINKINASE"/>
</dbReference>
<dbReference type="OMA" id="EPQLHCE"/>
<dbReference type="HOGENOM" id="CLU_021278_0_2_1"/>
<comment type="pathway">
    <text evidence="1 6">Pyrimidine metabolism; UMP biosynthesis via salvage pathway; UMP from uridine: step 1/1.</text>
</comment>
<dbReference type="UniPathway" id="UPA00574">
    <property type="reaction ID" value="UER00637"/>
</dbReference>
<dbReference type="SUPFAM" id="SSF53271">
    <property type="entry name" value="PRTase-like"/>
    <property type="match status" value="1"/>
</dbReference>
<organism evidence="9 10">
    <name type="scientific">Naumovozyma castellii</name>
    <name type="common">Yeast</name>
    <name type="synonym">Saccharomyces castellii</name>
    <dbReference type="NCBI Taxonomy" id="27288"/>
    <lineage>
        <taxon>Eukaryota</taxon>
        <taxon>Fungi</taxon>
        <taxon>Dikarya</taxon>
        <taxon>Ascomycota</taxon>
        <taxon>Saccharomycotina</taxon>
        <taxon>Saccharomycetes</taxon>
        <taxon>Saccharomycetales</taxon>
        <taxon>Saccharomycetaceae</taxon>
        <taxon>Naumovozyma</taxon>
    </lineage>
</organism>
<sequence>MPSGTRRDSSVISQHYSPPWTTPYIIGIGGTSGSGKTSVASKIVSSIDVPWTVLISLDNFYNPLNDQERKKAFNNDFDFDEPDAIDLDLAYEKILSLKEGKATDIPVYSFVHHNRVPGKAITIYGASVIVLEGIYALYDKRLLDLMDLKIYVDADLDICLARRLSRDIVSRGRELEGSIQQWQKFVKPNAVKYVTPTMKNADAIIPSVNDNRVAVQLLINHITSKLELKSEEHLNKLVRLGYSDSKAIREHDTVHELKRGNQVNAILTLLLDRKLSSDDFIFYFDRIATILLNTVLDSIVPYKSNHTIVTPIGTELCNQIELNLDQIATVNIIRSGDCFMRSLRKTIPNISTGKLLIQSDSQTGEPQLHCEFLPPNIDKNYKLILLTESQLISGAAMIMAIQVLLDHGVQMKNIAVVVLIATEMGVRRIVNAFGGSIKIFVGRIIDRSELKDKRWALKNFIDSEYFGCP</sequence>
<evidence type="ECO:0000259" key="7">
    <source>
        <dbReference type="Pfam" id="PF00485"/>
    </source>
</evidence>
<dbReference type="OrthoDB" id="738517at2759"/>
<dbReference type="InterPro" id="IPR029057">
    <property type="entry name" value="PRTase-like"/>
</dbReference>
<dbReference type="Gene3D" id="3.40.50.300">
    <property type="entry name" value="P-loop containing nucleotide triphosphate hydrolases"/>
    <property type="match status" value="1"/>
</dbReference>
<keyword evidence="3 6" id="KW-0808">Transferase</keyword>
<evidence type="ECO:0000256" key="4">
    <source>
        <dbReference type="ARBA" id="ARBA00022741"/>
    </source>
</evidence>
<dbReference type="GO" id="GO:0004849">
    <property type="term" value="F:uridine kinase activity"/>
    <property type="evidence" value="ECO:0007669"/>
    <property type="project" value="UniProtKB-EC"/>
</dbReference>
<dbReference type="STRING" id="1064592.G0V6D0"/>
<keyword evidence="5 6" id="KW-0418">Kinase</keyword>
<dbReference type="GeneID" id="96900507"/>
<dbReference type="GO" id="GO:0043771">
    <property type="term" value="F:cytidine kinase activity"/>
    <property type="evidence" value="ECO:0007669"/>
    <property type="project" value="RHEA"/>
</dbReference>
<reference evidence="9 10" key="1">
    <citation type="journal article" date="2011" name="Proc. Natl. Acad. Sci. U.S.A.">
        <title>Evolutionary erosion of yeast sex chromosomes by mating-type switching accidents.</title>
        <authorList>
            <person name="Gordon J.L."/>
            <person name="Armisen D."/>
            <person name="Proux-Wera E."/>
            <person name="Oheigeartaigh S.S."/>
            <person name="Byrne K.P."/>
            <person name="Wolfe K.H."/>
        </authorList>
    </citation>
    <scope>NUCLEOTIDE SEQUENCE [LARGE SCALE GENOMIC DNA]</scope>
    <source>
        <strain evidence="10">ATCC 76901 / BCRC 22586 / CBS 4309 / NBRC 1992 / NRRL Y-12630</strain>
    </source>
</reference>
<dbReference type="FunCoup" id="G0V6D0">
    <property type="interactions" value="880"/>
</dbReference>
<evidence type="ECO:0000259" key="8">
    <source>
        <dbReference type="Pfam" id="PF14681"/>
    </source>
</evidence>
<dbReference type="Pfam" id="PF14681">
    <property type="entry name" value="UPRTase"/>
    <property type="match status" value="1"/>
</dbReference>
<keyword evidence="10" id="KW-1185">Reference proteome</keyword>
<proteinExistence type="inferred from homology"/>
<dbReference type="InterPro" id="IPR000836">
    <property type="entry name" value="PRTase_dom"/>
</dbReference>
<dbReference type="GO" id="GO:0044206">
    <property type="term" value="P:UMP salvage"/>
    <property type="evidence" value="ECO:0007669"/>
    <property type="project" value="UniProtKB-UniPathway"/>
</dbReference>
<dbReference type="GO" id="GO:0044211">
    <property type="term" value="P:CTP salvage"/>
    <property type="evidence" value="ECO:0007669"/>
    <property type="project" value="UniProtKB-UniPathway"/>
</dbReference>
<dbReference type="CDD" id="cd02023">
    <property type="entry name" value="UMPK"/>
    <property type="match status" value="1"/>
</dbReference>
<feature type="domain" description="Phosphoribosyltransferase" evidence="8">
    <location>
        <begin position="261"/>
        <end position="444"/>
    </location>
</feature>
<dbReference type="Pfam" id="PF00485">
    <property type="entry name" value="PRK"/>
    <property type="match status" value="1"/>
</dbReference>
<keyword evidence="4 6" id="KW-0547">Nucleotide-binding</keyword>
<evidence type="ECO:0000256" key="6">
    <source>
        <dbReference type="RuleBase" id="RU003825"/>
    </source>
</evidence>
<dbReference type="eggNOG" id="KOG4203">
    <property type="taxonomic scope" value="Eukaryota"/>
</dbReference>
<dbReference type="PANTHER" id="PTHR10285">
    <property type="entry name" value="URIDINE KINASE"/>
    <property type="match status" value="1"/>
</dbReference>
<evidence type="ECO:0000313" key="9">
    <source>
        <dbReference type="EMBL" id="CCC67022.1"/>
    </source>
</evidence>
<dbReference type="InterPro" id="IPR000764">
    <property type="entry name" value="Uridine_kinase-like"/>
</dbReference>
<dbReference type="InterPro" id="IPR006083">
    <property type="entry name" value="PRK/URK"/>
</dbReference>
<protein>
    <recommendedName>
        <fullName evidence="6">Uridine kinase</fullName>
        <ecNumber evidence="6">2.7.1.48</ecNumber>
    </recommendedName>
</protein>
<evidence type="ECO:0000256" key="3">
    <source>
        <dbReference type="ARBA" id="ARBA00022679"/>
    </source>
</evidence>
<evidence type="ECO:0000256" key="1">
    <source>
        <dbReference type="ARBA" id="ARBA00004690"/>
    </source>
</evidence>
<evidence type="ECO:0000313" key="10">
    <source>
        <dbReference type="Proteomes" id="UP000001640"/>
    </source>
</evidence>
<dbReference type="AlphaFoldDB" id="G0V6D0"/>
<dbReference type="EMBL" id="HE576752">
    <property type="protein sequence ID" value="CCC67022.1"/>
    <property type="molecule type" value="Genomic_DNA"/>
</dbReference>
<dbReference type="KEGG" id="ncs:NCAS_0A04640"/>
<dbReference type="SUPFAM" id="SSF52540">
    <property type="entry name" value="P-loop containing nucleoside triphosphate hydrolases"/>
    <property type="match status" value="1"/>
</dbReference>
<comment type="catalytic activity">
    <reaction evidence="6">
        <text>uridine + ATP = UMP + ADP + H(+)</text>
        <dbReference type="Rhea" id="RHEA:16825"/>
        <dbReference type="ChEBI" id="CHEBI:15378"/>
        <dbReference type="ChEBI" id="CHEBI:16704"/>
        <dbReference type="ChEBI" id="CHEBI:30616"/>
        <dbReference type="ChEBI" id="CHEBI:57865"/>
        <dbReference type="ChEBI" id="CHEBI:456216"/>
        <dbReference type="EC" id="2.7.1.48"/>
    </reaction>
</comment>
<dbReference type="NCBIfam" id="NF004018">
    <property type="entry name" value="PRK05480.1"/>
    <property type="match status" value="1"/>
</dbReference>
<name>G0V6D0_NAUCA</name>
<evidence type="ECO:0000256" key="5">
    <source>
        <dbReference type="ARBA" id="ARBA00022777"/>
    </source>
</evidence>
<dbReference type="Gene3D" id="3.40.50.2020">
    <property type="match status" value="1"/>
</dbReference>
<comment type="catalytic activity">
    <reaction evidence="6">
        <text>cytidine + ATP = CMP + ADP + H(+)</text>
        <dbReference type="Rhea" id="RHEA:24674"/>
        <dbReference type="ChEBI" id="CHEBI:15378"/>
        <dbReference type="ChEBI" id="CHEBI:17562"/>
        <dbReference type="ChEBI" id="CHEBI:30616"/>
        <dbReference type="ChEBI" id="CHEBI:60377"/>
        <dbReference type="ChEBI" id="CHEBI:456216"/>
        <dbReference type="EC" id="2.7.1.48"/>
    </reaction>
</comment>
<dbReference type="NCBIfam" id="TIGR00235">
    <property type="entry name" value="udk"/>
    <property type="match status" value="1"/>
</dbReference>
<dbReference type="FunFam" id="3.40.50.300:FF:000339">
    <property type="entry name" value="Uridine kinase"/>
    <property type="match status" value="1"/>
</dbReference>
<feature type="domain" description="Phosphoribulokinase/uridine kinase" evidence="7">
    <location>
        <begin position="25"/>
        <end position="213"/>
    </location>
</feature>
<dbReference type="GO" id="GO:0005524">
    <property type="term" value="F:ATP binding"/>
    <property type="evidence" value="ECO:0007669"/>
    <property type="project" value="UniProtKB-KW"/>
</dbReference>
<comment type="pathway">
    <text evidence="2 6">Pyrimidine metabolism; CTP biosynthesis via salvage pathway; CTP from cytidine: step 1/3.</text>
</comment>
<reference key="2">
    <citation type="submission" date="2011-08" db="EMBL/GenBank/DDBJ databases">
        <title>Genome sequence of Naumovozyma castellii.</title>
        <authorList>
            <person name="Gordon J.L."/>
            <person name="Armisen D."/>
            <person name="Proux-Wera E."/>
            <person name="OhEigeartaigh S.S."/>
            <person name="Byrne K.P."/>
            <person name="Wolfe K.H."/>
        </authorList>
    </citation>
    <scope>NUCLEOTIDE SEQUENCE</scope>
    <source>
        <strain>Type strain:CBS 4309</strain>
    </source>
</reference>
<dbReference type="InParanoid" id="G0V6D0"/>
<evidence type="ECO:0000256" key="2">
    <source>
        <dbReference type="ARBA" id="ARBA00004784"/>
    </source>
</evidence>
<dbReference type="RefSeq" id="XP_003673409.1">
    <property type="nucleotide sequence ID" value="XM_003673361.1"/>
</dbReference>
<comment type="similarity">
    <text evidence="6">Belongs to the uridine kinase family.</text>
</comment>
<dbReference type="InterPro" id="IPR027417">
    <property type="entry name" value="P-loop_NTPase"/>
</dbReference>
<keyword evidence="6" id="KW-0067">ATP-binding</keyword>
<dbReference type="UniPathway" id="UPA00579">
    <property type="reaction ID" value="UER00640"/>
</dbReference>
<dbReference type="Proteomes" id="UP000001640">
    <property type="component" value="Chromosome 1"/>
</dbReference>
<accession>G0V6D0</accession>
<gene>
    <name evidence="9" type="primary">NCAS0A04640</name>
    <name evidence="9" type="ordered locus">NCAS_0A04640</name>
</gene>